<evidence type="ECO:0000313" key="4">
    <source>
        <dbReference type="EMBL" id="QTD50232.1"/>
    </source>
</evidence>
<name>A0A8A4TM95_SULCO</name>
<dbReference type="PANTHER" id="PTHR35527:SF2">
    <property type="entry name" value="HYDROLASE"/>
    <property type="match status" value="1"/>
</dbReference>
<evidence type="ECO:0000313" key="5">
    <source>
        <dbReference type="Proteomes" id="UP000663929"/>
    </source>
</evidence>
<gene>
    <name evidence="4" type="ORF">J3U87_31995</name>
</gene>
<dbReference type="SUPFAM" id="SSF56235">
    <property type="entry name" value="N-terminal nucleophile aminohydrolases (Ntn hydrolases)"/>
    <property type="match status" value="1"/>
</dbReference>
<proteinExistence type="inferred from homology"/>
<protein>
    <submittedName>
        <fullName evidence="4">Linear amide C-N hydrolase</fullName>
    </submittedName>
</protein>
<sequence>MCTDFILPFEGSNPTIISGRTCDFSPSPDVSYPLYKVPAGTHFKAFAPDKKPGYAWTSDYGFVGISMHFSSEGPVKGEDATMEAFLEGLNEKGLSVAALWLSYTEYEPVSSPSEDSRCLDVNQLVSYLLGTCATVDDIQRKLHDVIVWFPEAWQTIEPMHLSVHDPSGKSLVVEFLNGEKVFYDNSVGVLTNGPTFDWHVIRLNYFFNALTNKDNAQDKYVQMKKGENGRYRVTEGNGYQSEVLAGGMLGMPGDSSSPSRFARAAKLRRCIPSQYDQRAGVQYALQVVNRVSVCQDEVLLLYGSDGKPEVPRNSYDYTLWKTVRDHTNVVFYYATAQNQNIRAIELKELDFSPGSGITFTSLASDDWFNDNTAALQGKS</sequence>
<dbReference type="InterPro" id="IPR029055">
    <property type="entry name" value="Ntn_hydrolases_N"/>
</dbReference>
<accession>A0A8A4TM95</accession>
<evidence type="ECO:0000256" key="2">
    <source>
        <dbReference type="ARBA" id="ARBA00022801"/>
    </source>
</evidence>
<organism evidence="4 5">
    <name type="scientific">Sulfidibacter corallicola</name>
    <dbReference type="NCBI Taxonomy" id="2818388"/>
    <lineage>
        <taxon>Bacteria</taxon>
        <taxon>Pseudomonadati</taxon>
        <taxon>Acidobacteriota</taxon>
        <taxon>Holophagae</taxon>
        <taxon>Acanthopleuribacterales</taxon>
        <taxon>Acanthopleuribacteraceae</taxon>
        <taxon>Sulfidibacter</taxon>
    </lineage>
</organism>
<dbReference type="Gene3D" id="3.60.60.10">
    <property type="entry name" value="Penicillin V Acylase, Chain A"/>
    <property type="match status" value="1"/>
</dbReference>
<reference evidence="4" key="1">
    <citation type="submission" date="2021-03" db="EMBL/GenBank/DDBJ databases">
        <title>Acanthopleuribacteraceae sp. M133.</title>
        <authorList>
            <person name="Wang G."/>
        </authorList>
    </citation>
    <scope>NUCLEOTIDE SEQUENCE</scope>
    <source>
        <strain evidence="4">M133</strain>
    </source>
</reference>
<feature type="domain" description="Choloylglycine hydrolase/NAAA C-terminal" evidence="3">
    <location>
        <begin position="14"/>
        <end position="351"/>
    </location>
</feature>
<dbReference type="EMBL" id="CP071793">
    <property type="protein sequence ID" value="QTD50232.1"/>
    <property type="molecule type" value="Genomic_DNA"/>
</dbReference>
<dbReference type="PANTHER" id="PTHR35527">
    <property type="entry name" value="CHOLOYLGLYCINE HYDROLASE"/>
    <property type="match status" value="1"/>
</dbReference>
<dbReference type="RefSeq" id="WP_237379861.1">
    <property type="nucleotide sequence ID" value="NZ_CP071793.1"/>
</dbReference>
<dbReference type="KEGG" id="scor:J3U87_31995"/>
<dbReference type="InterPro" id="IPR029132">
    <property type="entry name" value="CBAH/NAAA_C"/>
</dbReference>
<keyword evidence="5" id="KW-1185">Reference proteome</keyword>
<dbReference type="GO" id="GO:0016787">
    <property type="term" value="F:hydrolase activity"/>
    <property type="evidence" value="ECO:0007669"/>
    <property type="project" value="UniProtKB-KW"/>
</dbReference>
<dbReference type="Proteomes" id="UP000663929">
    <property type="component" value="Chromosome"/>
</dbReference>
<evidence type="ECO:0000259" key="3">
    <source>
        <dbReference type="Pfam" id="PF02275"/>
    </source>
</evidence>
<keyword evidence="2 4" id="KW-0378">Hydrolase</keyword>
<comment type="similarity">
    <text evidence="1">Belongs to the peptidase C59 family.</text>
</comment>
<dbReference type="AlphaFoldDB" id="A0A8A4TM95"/>
<dbReference type="Pfam" id="PF02275">
    <property type="entry name" value="CBAH"/>
    <property type="match status" value="1"/>
</dbReference>
<dbReference type="InterPro" id="IPR052193">
    <property type="entry name" value="Peptidase_C59"/>
</dbReference>
<evidence type="ECO:0000256" key="1">
    <source>
        <dbReference type="ARBA" id="ARBA00006625"/>
    </source>
</evidence>